<comment type="caution">
    <text evidence="1">The sequence shown here is derived from an EMBL/GenBank/DDBJ whole genome shotgun (WGS) entry which is preliminary data.</text>
</comment>
<keyword evidence="2" id="KW-1185">Reference proteome</keyword>
<proteinExistence type="predicted"/>
<evidence type="ECO:0000313" key="2">
    <source>
        <dbReference type="Proteomes" id="UP000814140"/>
    </source>
</evidence>
<dbReference type="Proteomes" id="UP000814140">
    <property type="component" value="Unassembled WGS sequence"/>
</dbReference>
<accession>A0ACB8T0E7</accession>
<reference evidence="1" key="2">
    <citation type="journal article" date="2022" name="New Phytol.">
        <title>Evolutionary transition to the ectomycorrhizal habit in the genomes of a hyperdiverse lineage of mushroom-forming fungi.</title>
        <authorList>
            <person name="Looney B."/>
            <person name="Miyauchi S."/>
            <person name="Morin E."/>
            <person name="Drula E."/>
            <person name="Courty P.E."/>
            <person name="Kohler A."/>
            <person name="Kuo A."/>
            <person name="LaButti K."/>
            <person name="Pangilinan J."/>
            <person name="Lipzen A."/>
            <person name="Riley R."/>
            <person name="Andreopoulos W."/>
            <person name="He G."/>
            <person name="Johnson J."/>
            <person name="Nolan M."/>
            <person name="Tritt A."/>
            <person name="Barry K.W."/>
            <person name="Grigoriev I.V."/>
            <person name="Nagy L.G."/>
            <person name="Hibbett D."/>
            <person name="Henrissat B."/>
            <person name="Matheny P.B."/>
            <person name="Labbe J."/>
            <person name="Martin F.M."/>
        </authorList>
    </citation>
    <scope>NUCLEOTIDE SEQUENCE</scope>
    <source>
        <strain evidence="1">HHB10654</strain>
    </source>
</reference>
<sequence>MTGTGARRVVCVWTARGRRAPRTSILSNANAVSARTLSAAGRWEADDHGPSIFIKTPWDARRALLADRQHCRRYLLCATMRSPCLRDSAATGWGGVIGLRVFVVEMLAARLPRATVALDGYEAMGMPFAALVFGNAGKPTAQAKPRRIRDVPSSSSPSHIMRWSQSESRKSSTASLTQAIDAFQHGITVGAVSQDHFPLPSMTSTLRISVFVPSEALRHPLAAMR</sequence>
<dbReference type="EMBL" id="MU277211">
    <property type="protein sequence ID" value="KAI0061601.1"/>
    <property type="molecule type" value="Genomic_DNA"/>
</dbReference>
<protein>
    <submittedName>
        <fullName evidence="1">Uncharacterized protein</fullName>
    </submittedName>
</protein>
<reference evidence="1" key="1">
    <citation type="submission" date="2021-03" db="EMBL/GenBank/DDBJ databases">
        <authorList>
            <consortium name="DOE Joint Genome Institute"/>
            <person name="Ahrendt S."/>
            <person name="Looney B.P."/>
            <person name="Miyauchi S."/>
            <person name="Morin E."/>
            <person name="Drula E."/>
            <person name="Courty P.E."/>
            <person name="Chicoki N."/>
            <person name="Fauchery L."/>
            <person name="Kohler A."/>
            <person name="Kuo A."/>
            <person name="Labutti K."/>
            <person name="Pangilinan J."/>
            <person name="Lipzen A."/>
            <person name="Riley R."/>
            <person name="Andreopoulos W."/>
            <person name="He G."/>
            <person name="Johnson J."/>
            <person name="Barry K.W."/>
            <person name="Grigoriev I.V."/>
            <person name="Nagy L."/>
            <person name="Hibbett D."/>
            <person name="Henrissat B."/>
            <person name="Matheny P.B."/>
            <person name="Labbe J."/>
            <person name="Martin F."/>
        </authorList>
    </citation>
    <scope>NUCLEOTIDE SEQUENCE</scope>
    <source>
        <strain evidence="1">HHB10654</strain>
    </source>
</reference>
<name>A0ACB8T0E7_9AGAM</name>
<gene>
    <name evidence="1" type="ORF">BV25DRAFT_725467</name>
</gene>
<evidence type="ECO:0000313" key="1">
    <source>
        <dbReference type="EMBL" id="KAI0061601.1"/>
    </source>
</evidence>
<organism evidence="1 2">
    <name type="scientific">Artomyces pyxidatus</name>
    <dbReference type="NCBI Taxonomy" id="48021"/>
    <lineage>
        <taxon>Eukaryota</taxon>
        <taxon>Fungi</taxon>
        <taxon>Dikarya</taxon>
        <taxon>Basidiomycota</taxon>
        <taxon>Agaricomycotina</taxon>
        <taxon>Agaricomycetes</taxon>
        <taxon>Russulales</taxon>
        <taxon>Auriscalpiaceae</taxon>
        <taxon>Artomyces</taxon>
    </lineage>
</organism>